<gene>
    <name evidence="6" type="ORF">K458DRAFT_315379</name>
</gene>
<evidence type="ECO:0000256" key="4">
    <source>
        <dbReference type="ARBA" id="ARBA00023140"/>
    </source>
</evidence>
<evidence type="ECO:0000256" key="2">
    <source>
        <dbReference type="ARBA" id="ARBA00004685"/>
    </source>
</evidence>
<reference evidence="6" key="1">
    <citation type="journal article" date="2020" name="Stud. Mycol.">
        <title>101 Dothideomycetes genomes: a test case for predicting lifestyles and emergence of pathogens.</title>
        <authorList>
            <person name="Haridas S."/>
            <person name="Albert R."/>
            <person name="Binder M."/>
            <person name="Bloem J."/>
            <person name="Labutti K."/>
            <person name="Salamov A."/>
            <person name="Andreopoulos B."/>
            <person name="Baker S."/>
            <person name="Barry K."/>
            <person name="Bills G."/>
            <person name="Bluhm B."/>
            <person name="Cannon C."/>
            <person name="Castanera R."/>
            <person name="Culley D."/>
            <person name="Daum C."/>
            <person name="Ezra D."/>
            <person name="Gonzalez J."/>
            <person name="Henrissat B."/>
            <person name="Kuo A."/>
            <person name="Liang C."/>
            <person name="Lipzen A."/>
            <person name="Lutzoni F."/>
            <person name="Magnuson J."/>
            <person name="Mondo S."/>
            <person name="Nolan M."/>
            <person name="Ohm R."/>
            <person name="Pangilinan J."/>
            <person name="Park H.-J."/>
            <person name="Ramirez L."/>
            <person name="Alfaro M."/>
            <person name="Sun H."/>
            <person name="Tritt A."/>
            <person name="Yoshinaga Y."/>
            <person name="Zwiers L.-H."/>
            <person name="Turgeon B."/>
            <person name="Goodwin S."/>
            <person name="Spatafora J."/>
            <person name="Crous P."/>
            <person name="Grigoriev I."/>
        </authorList>
    </citation>
    <scope>NUCLEOTIDE SEQUENCE</scope>
    <source>
        <strain evidence="6">CBS 122367</strain>
    </source>
</reference>
<dbReference type="Pfam" id="PF00378">
    <property type="entry name" value="ECH_1"/>
    <property type="match status" value="1"/>
</dbReference>
<proteinExistence type="predicted"/>
<evidence type="ECO:0000313" key="6">
    <source>
        <dbReference type="EMBL" id="KAF2679094.1"/>
    </source>
</evidence>
<dbReference type="InterPro" id="IPR029045">
    <property type="entry name" value="ClpP/crotonase-like_dom_sf"/>
</dbReference>
<dbReference type="Gene3D" id="3.90.226.10">
    <property type="entry name" value="2-enoyl-CoA Hydratase, Chain A, domain 1"/>
    <property type="match status" value="1"/>
</dbReference>
<evidence type="ECO:0000256" key="1">
    <source>
        <dbReference type="ARBA" id="ARBA00004275"/>
    </source>
</evidence>
<dbReference type="InterPro" id="IPR001753">
    <property type="entry name" value="Enoyl-CoA_hydra/iso"/>
</dbReference>
<comment type="pathway">
    <text evidence="2">Mycotoxin biosynthesis.</text>
</comment>
<keyword evidence="4" id="KW-0576">Peroxisome</keyword>
<comment type="subcellular location">
    <subcellularLocation>
        <location evidence="1">Peroxisome</location>
    </subcellularLocation>
</comment>
<dbReference type="AlphaFoldDB" id="A0A6G1ILH1"/>
<name>A0A6G1ILH1_9PLEO</name>
<sequence length="265" mass="28674">MAPAPPPQCDGILVERLSESAVLLSYNRLQFANAFTPRQFDELRMALVWARKEDGVKVVVVMGNGKHFCAGRAMDSPASSIRAEAAAGKKLGEEMMHYPKLLIAAVHGASIGWGCTQLPFFDLVYAHQDAFFQTPFVSLGLVPEAGSSYTLPKLMGRLRANALLLAGDRLSAQDAYVGGLVSGVVDAPTVEAFRDKVLEKVRGMRGLSAEALRLAKRLVGEAVDAGDGWMKAWEGEERDLLTRAETPEARAILEAFGNRKGMAKL</sequence>
<dbReference type="OrthoDB" id="448450at2759"/>
<keyword evidence="5" id="KW-0413">Isomerase</keyword>
<dbReference type="EMBL" id="MU005606">
    <property type="protein sequence ID" value="KAF2679094.1"/>
    <property type="molecule type" value="Genomic_DNA"/>
</dbReference>
<dbReference type="GO" id="GO:0005777">
    <property type="term" value="C:peroxisome"/>
    <property type="evidence" value="ECO:0007669"/>
    <property type="project" value="UniProtKB-SubCell"/>
</dbReference>
<evidence type="ECO:0000256" key="5">
    <source>
        <dbReference type="ARBA" id="ARBA00023235"/>
    </source>
</evidence>
<dbReference type="CDD" id="cd06558">
    <property type="entry name" value="crotonase-like"/>
    <property type="match status" value="1"/>
</dbReference>
<dbReference type="PANTHER" id="PTHR43684">
    <property type="match status" value="1"/>
</dbReference>
<organism evidence="6 7">
    <name type="scientific">Lentithecium fluviatile CBS 122367</name>
    <dbReference type="NCBI Taxonomy" id="1168545"/>
    <lineage>
        <taxon>Eukaryota</taxon>
        <taxon>Fungi</taxon>
        <taxon>Dikarya</taxon>
        <taxon>Ascomycota</taxon>
        <taxon>Pezizomycotina</taxon>
        <taxon>Dothideomycetes</taxon>
        <taxon>Pleosporomycetidae</taxon>
        <taxon>Pleosporales</taxon>
        <taxon>Massarineae</taxon>
        <taxon>Lentitheciaceae</taxon>
        <taxon>Lentithecium</taxon>
    </lineage>
</organism>
<dbReference type="InterPro" id="IPR051053">
    <property type="entry name" value="ECH/Chromodomain_protein"/>
</dbReference>
<accession>A0A6G1ILH1</accession>
<dbReference type="Proteomes" id="UP000799291">
    <property type="component" value="Unassembled WGS sequence"/>
</dbReference>
<protein>
    <submittedName>
        <fullName evidence="6">ClpP/crotonase</fullName>
    </submittedName>
</protein>
<dbReference type="GO" id="GO:0004165">
    <property type="term" value="F:delta(3)-delta(2)-enoyl-CoA isomerase activity"/>
    <property type="evidence" value="ECO:0007669"/>
    <property type="project" value="UniProtKB-ARBA"/>
</dbReference>
<keyword evidence="3" id="KW-0843">Virulence</keyword>
<evidence type="ECO:0000256" key="3">
    <source>
        <dbReference type="ARBA" id="ARBA00023026"/>
    </source>
</evidence>
<dbReference type="PANTHER" id="PTHR43684:SF1">
    <property type="entry name" value="ENOYL-COA DELTA ISOMERASE 2"/>
    <property type="match status" value="1"/>
</dbReference>
<dbReference type="SUPFAM" id="SSF52096">
    <property type="entry name" value="ClpP/crotonase"/>
    <property type="match status" value="1"/>
</dbReference>
<keyword evidence="7" id="KW-1185">Reference proteome</keyword>
<evidence type="ECO:0000313" key="7">
    <source>
        <dbReference type="Proteomes" id="UP000799291"/>
    </source>
</evidence>